<dbReference type="PANTHER" id="PTHR28259">
    <property type="entry name" value="FLUORIDE EXPORT PROTEIN 1-RELATED"/>
    <property type="match status" value="1"/>
</dbReference>
<dbReference type="GO" id="GO:0140114">
    <property type="term" value="P:cellular detoxification of fluoride"/>
    <property type="evidence" value="ECO:0007669"/>
    <property type="project" value="UniProtKB-UniRule"/>
</dbReference>
<dbReference type="AlphaFoldDB" id="A0A087VUS6"/>
<comment type="function">
    <text evidence="9 10">Fluoride-specific ion channel. Important for reducing fluoride concentration in the cell, thus reducing its toxicity.</text>
</comment>
<dbReference type="Proteomes" id="UP000028569">
    <property type="component" value="Chromosome"/>
</dbReference>
<keyword evidence="10" id="KW-0915">Sodium</keyword>
<feature type="transmembrane region" description="Helical" evidence="10">
    <location>
        <begin position="32"/>
        <end position="57"/>
    </location>
</feature>
<dbReference type="GO" id="GO:0005886">
    <property type="term" value="C:plasma membrane"/>
    <property type="evidence" value="ECO:0007669"/>
    <property type="project" value="UniProtKB-SubCell"/>
</dbReference>
<name>A0A087VUS6_9BIFI</name>
<feature type="binding site" evidence="10">
    <location>
        <position position="107"/>
    </location>
    <ligand>
        <name>Na(+)</name>
        <dbReference type="ChEBI" id="CHEBI:29101"/>
        <note>structural</note>
    </ligand>
</feature>
<sequence>MAHGQSRDRNTGEAVGTTGGSSPEGPRLGMGLVVFIGGALGTWLRWVLGGIAAPIGGFHPGTFLANMLACTGYAFLTSYLAARTDIARQRRDYTGRALGMGLCGGLSTISTMVVEVIQDVMEGHILGSFVYLLSSFILALALAAVMAELGQTAAGRRPHGTSAGESR</sequence>
<dbReference type="GO" id="GO:0062054">
    <property type="term" value="F:fluoride channel activity"/>
    <property type="evidence" value="ECO:0007669"/>
    <property type="project" value="UniProtKB-UniRule"/>
</dbReference>
<comment type="similarity">
    <text evidence="7 10">Belongs to the fluoride channel Fluc/FEX (TC 1.A.43) family.</text>
</comment>
<evidence type="ECO:0000256" key="9">
    <source>
        <dbReference type="ARBA" id="ARBA00049940"/>
    </source>
</evidence>
<evidence type="ECO:0000256" key="11">
    <source>
        <dbReference type="SAM" id="MobiDB-lite"/>
    </source>
</evidence>
<protein>
    <recommendedName>
        <fullName evidence="10">Fluoride-specific ion channel FluC</fullName>
    </recommendedName>
</protein>
<comment type="catalytic activity">
    <reaction evidence="8">
        <text>fluoride(in) = fluoride(out)</text>
        <dbReference type="Rhea" id="RHEA:76159"/>
        <dbReference type="ChEBI" id="CHEBI:17051"/>
    </reaction>
    <physiologicalReaction direction="left-to-right" evidence="8">
        <dbReference type="Rhea" id="RHEA:76160"/>
    </physiologicalReaction>
</comment>
<feature type="compositionally biased region" description="Basic and acidic residues" evidence="11">
    <location>
        <begin position="1"/>
        <end position="11"/>
    </location>
</feature>
<evidence type="ECO:0000256" key="4">
    <source>
        <dbReference type="ARBA" id="ARBA00022989"/>
    </source>
</evidence>
<evidence type="ECO:0000313" key="12">
    <source>
        <dbReference type="EMBL" id="AIC92043.1"/>
    </source>
</evidence>
<dbReference type="RefSeq" id="WP_052357152.1">
    <property type="nucleotide sequence ID" value="NZ_CP006018.1"/>
</dbReference>
<feature type="binding site" evidence="10">
    <location>
        <position position="104"/>
    </location>
    <ligand>
        <name>Na(+)</name>
        <dbReference type="ChEBI" id="CHEBI:29101"/>
        <note>structural</note>
    </ligand>
</feature>
<dbReference type="HAMAP" id="MF_00454">
    <property type="entry name" value="FluC"/>
    <property type="match status" value="1"/>
</dbReference>
<evidence type="ECO:0000256" key="1">
    <source>
        <dbReference type="ARBA" id="ARBA00004651"/>
    </source>
</evidence>
<evidence type="ECO:0000256" key="5">
    <source>
        <dbReference type="ARBA" id="ARBA00023136"/>
    </source>
</evidence>
<feature type="transmembrane region" description="Helical" evidence="10">
    <location>
        <begin position="63"/>
        <end position="81"/>
    </location>
</feature>
<keyword evidence="10" id="KW-0813">Transport</keyword>
<dbReference type="HOGENOM" id="CLU_114342_4_0_11"/>
<keyword evidence="3 10" id="KW-0812">Transmembrane</keyword>
<dbReference type="GO" id="GO:0046872">
    <property type="term" value="F:metal ion binding"/>
    <property type="evidence" value="ECO:0007669"/>
    <property type="project" value="UniProtKB-KW"/>
</dbReference>
<dbReference type="KEGG" id="bii:BINDI_0771"/>
<gene>
    <name evidence="10" type="primary">fluC</name>
    <name evidence="10" type="synonym">crcB</name>
    <name evidence="12" type="ORF">BINDI_0771</name>
</gene>
<dbReference type="PANTHER" id="PTHR28259:SF1">
    <property type="entry name" value="FLUORIDE EXPORT PROTEIN 1-RELATED"/>
    <property type="match status" value="1"/>
</dbReference>
<organism evidence="12 13">
    <name type="scientific">Bifidobacterium [indicum] DSM 20214 = LMG 11587</name>
    <dbReference type="NCBI Taxonomy" id="1341694"/>
    <lineage>
        <taxon>Bacteria</taxon>
        <taxon>Bacillati</taxon>
        <taxon>Actinomycetota</taxon>
        <taxon>Actinomycetes</taxon>
        <taxon>Bifidobacteriales</taxon>
        <taxon>Bifidobacteriaceae</taxon>
        <taxon>Bifidobacterium</taxon>
    </lineage>
</organism>
<evidence type="ECO:0000313" key="13">
    <source>
        <dbReference type="Proteomes" id="UP000028569"/>
    </source>
</evidence>
<keyword evidence="13" id="KW-1185">Reference proteome</keyword>
<dbReference type="Pfam" id="PF02537">
    <property type="entry name" value="CRCB"/>
    <property type="match status" value="1"/>
</dbReference>
<keyword evidence="10" id="KW-0479">Metal-binding</keyword>
<dbReference type="EMBL" id="CP006018">
    <property type="protein sequence ID" value="AIC92043.1"/>
    <property type="molecule type" value="Genomic_DNA"/>
</dbReference>
<evidence type="ECO:0000256" key="2">
    <source>
        <dbReference type="ARBA" id="ARBA00022475"/>
    </source>
</evidence>
<evidence type="ECO:0000256" key="10">
    <source>
        <dbReference type="HAMAP-Rule" id="MF_00454"/>
    </source>
</evidence>
<keyword evidence="6 10" id="KW-0407">Ion channel</keyword>
<keyword evidence="10" id="KW-0406">Ion transport</keyword>
<evidence type="ECO:0000256" key="6">
    <source>
        <dbReference type="ARBA" id="ARBA00023303"/>
    </source>
</evidence>
<evidence type="ECO:0000256" key="7">
    <source>
        <dbReference type="ARBA" id="ARBA00035120"/>
    </source>
</evidence>
<accession>A0A087VUS6</accession>
<feature type="transmembrane region" description="Helical" evidence="10">
    <location>
        <begin position="93"/>
        <end position="113"/>
    </location>
</feature>
<evidence type="ECO:0000256" key="8">
    <source>
        <dbReference type="ARBA" id="ARBA00035585"/>
    </source>
</evidence>
<dbReference type="OrthoDB" id="3240363at2"/>
<reference evidence="12 13" key="1">
    <citation type="journal article" date="2014" name="Appl. Environ. Microbiol.">
        <title>Genomic encyclopedia of type strains of the genus Bifidobacterium.</title>
        <authorList>
            <person name="Milani C."/>
            <person name="Lugli G.A."/>
            <person name="Duranti S."/>
            <person name="Turroni F."/>
            <person name="Bottacini F."/>
            <person name="Mangifesta M."/>
            <person name="Sanchez B."/>
            <person name="Viappiani A."/>
            <person name="Mancabelli L."/>
            <person name="Taminiau B."/>
            <person name="Delcenserie V."/>
            <person name="Barrangou R."/>
            <person name="Margolles A."/>
            <person name="van Sinderen D."/>
            <person name="Ventura M."/>
        </authorList>
    </citation>
    <scope>NUCLEOTIDE SEQUENCE [LARGE SCALE GENOMIC DNA]</scope>
    <source>
        <strain evidence="12 13">LMG 11587</strain>
    </source>
</reference>
<comment type="subcellular location">
    <subcellularLocation>
        <location evidence="1 10">Cell membrane</location>
        <topology evidence="1 10">Multi-pass membrane protein</topology>
    </subcellularLocation>
</comment>
<feature type="transmembrane region" description="Helical" evidence="10">
    <location>
        <begin position="125"/>
        <end position="147"/>
    </location>
</feature>
<keyword evidence="5 10" id="KW-0472">Membrane</keyword>
<proteinExistence type="inferred from homology"/>
<comment type="activity regulation">
    <text evidence="10">Na(+) is not transported, but it plays an essential structural role and its presence is essential for fluoride channel function.</text>
</comment>
<keyword evidence="4 10" id="KW-1133">Transmembrane helix</keyword>
<feature type="region of interest" description="Disordered" evidence="11">
    <location>
        <begin position="1"/>
        <end position="23"/>
    </location>
</feature>
<evidence type="ECO:0000256" key="3">
    <source>
        <dbReference type="ARBA" id="ARBA00022692"/>
    </source>
</evidence>
<keyword evidence="2 10" id="KW-1003">Cell membrane</keyword>
<dbReference type="InterPro" id="IPR003691">
    <property type="entry name" value="FluC"/>
</dbReference>